<dbReference type="PANTHER" id="PTHR35201:SF4">
    <property type="entry name" value="BETA-PINACENE SYNTHASE-RELATED"/>
    <property type="match status" value="1"/>
</dbReference>
<dbReference type="EC" id="4.2.3.-" evidence="4"/>
<keyword evidence="4" id="KW-0456">Lyase</keyword>
<reference evidence="5 6" key="1">
    <citation type="submission" date="2016-12" db="EMBL/GenBank/DDBJ databases">
        <title>The genomes of Aspergillus section Nigri reveals drivers in fungal speciation.</title>
        <authorList>
            <consortium name="DOE Joint Genome Institute"/>
            <person name="Vesth T.C."/>
            <person name="Nybo J."/>
            <person name="Theobald S."/>
            <person name="Brandl J."/>
            <person name="Frisvad J.C."/>
            <person name="Nielsen K.F."/>
            <person name="Lyhne E.K."/>
            <person name="Kogle M.E."/>
            <person name="Kuo A."/>
            <person name="Riley R."/>
            <person name="Clum A."/>
            <person name="Nolan M."/>
            <person name="Lipzen A."/>
            <person name="Salamov A."/>
            <person name="Henrissat B."/>
            <person name="Wiebenga A."/>
            <person name="De Vries R.P."/>
            <person name="Grigoriev I.V."/>
            <person name="Mortensen U.H."/>
            <person name="Andersen M.R."/>
            <person name="Baker S.E."/>
        </authorList>
    </citation>
    <scope>NUCLEOTIDE SEQUENCE [LARGE SCALE GENOMIC DNA]</scope>
    <source>
        <strain evidence="5 6">IBT 23096</strain>
    </source>
</reference>
<organism evidence="5 6">
    <name type="scientific">Aspergillus steynii IBT 23096</name>
    <dbReference type="NCBI Taxonomy" id="1392250"/>
    <lineage>
        <taxon>Eukaryota</taxon>
        <taxon>Fungi</taxon>
        <taxon>Dikarya</taxon>
        <taxon>Ascomycota</taxon>
        <taxon>Pezizomycotina</taxon>
        <taxon>Eurotiomycetes</taxon>
        <taxon>Eurotiomycetidae</taxon>
        <taxon>Eurotiales</taxon>
        <taxon>Aspergillaceae</taxon>
        <taxon>Aspergillus</taxon>
        <taxon>Aspergillus subgen. Circumdati</taxon>
    </lineage>
</organism>
<comment type="similarity">
    <text evidence="2 4">Belongs to the terpene synthase family.</text>
</comment>
<dbReference type="InterPro" id="IPR008949">
    <property type="entry name" value="Isoprenoid_synthase_dom_sf"/>
</dbReference>
<gene>
    <name evidence="5" type="ORF">P170DRAFT_420567</name>
</gene>
<keyword evidence="3 4" id="KW-0460">Magnesium</keyword>
<keyword evidence="4" id="KW-0479">Metal-binding</keyword>
<dbReference type="Proteomes" id="UP000234275">
    <property type="component" value="Unassembled WGS sequence"/>
</dbReference>
<dbReference type="EMBL" id="MSFO01000001">
    <property type="protein sequence ID" value="PLB53754.1"/>
    <property type="molecule type" value="Genomic_DNA"/>
</dbReference>
<dbReference type="SUPFAM" id="SSF48576">
    <property type="entry name" value="Terpenoid synthases"/>
    <property type="match status" value="1"/>
</dbReference>
<dbReference type="STRING" id="1392250.A0A2I2GLK2"/>
<dbReference type="Gene3D" id="1.10.600.10">
    <property type="entry name" value="Farnesyl Diphosphate Synthase"/>
    <property type="match status" value="1"/>
</dbReference>
<comment type="caution">
    <text evidence="5">The sequence shown here is derived from an EMBL/GenBank/DDBJ whole genome shotgun (WGS) entry which is preliminary data.</text>
</comment>
<dbReference type="GO" id="GO:0008299">
    <property type="term" value="P:isoprenoid biosynthetic process"/>
    <property type="evidence" value="ECO:0007669"/>
    <property type="project" value="UniProtKB-ARBA"/>
</dbReference>
<accession>A0A2I2GLK2</accession>
<dbReference type="VEuPathDB" id="FungiDB:P170DRAFT_420567"/>
<dbReference type="InterPro" id="IPR034686">
    <property type="entry name" value="Terpene_cyclase-like_2"/>
</dbReference>
<keyword evidence="6" id="KW-1185">Reference proteome</keyword>
<dbReference type="GeneID" id="36555000"/>
<name>A0A2I2GLK2_9EURO</name>
<evidence type="ECO:0000256" key="4">
    <source>
        <dbReference type="RuleBase" id="RU366034"/>
    </source>
</evidence>
<dbReference type="GO" id="GO:0046872">
    <property type="term" value="F:metal ion binding"/>
    <property type="evidence" value="ECO:0007669"/>
    <property type="project" value="UniProtKB-KW"/>
</dbReference>
<evidence type="ECO:0000313" key="6">
    <source>
        <dbReference type="Proteomes" id="UP000234275"/>
    </source>
</evidence>
<dbReference type="Pfam" id="PF19086">
    <property type="entry name" value="Terpene_syn_C_2"/>
    <property type="match status" value="1"/>
</dbReference>
<proteinExistence type="inferred from homology"/>
<protein>
    <recommendedName>
        <fullName evidence="4">Terpene synthase</fullName>
        <ecNumber evidence="4">4.2.3.-</ecNumber>
    </recommendedName>
</protein>
<dbReference type="AlphaFoldDB" id="A0A2I2GLK2"/>
<sequence>MVSFEDYRASMLRTLKGQTIRVPDLVALIYPDWQVERHEFEPQIRLDLCDSFVARWYPENDRRQKLVKSGFETIAGYFCTGCQSERFLTLAQFMYWLFIWDDEIDCGDLTKDEAGTQNYHRDTIIFLKSCLEPGGLDCSQECATLGKHNSKSFKKIGDRMKDGQSKQALNRFAVSVYEYVDSVCDAQKVRITCLPTWEEYLANRLLTIGAHPYLMAMEYAYGVVVPELVYERKEIKLMLKETSISIIMWALGTLFNWNSIKAKWKFAIPLKMHHRGYTYAQDALVEVIEDLSKSRQRFNIAEYLFLESKEYQNMSHTGQDAVKVLIQGCKNMMLGNMKWSFSNTRYTPDERLEGWAVTFHL</sequence>
<evidence type="ECO:0000256" key="2">
    <source>
        <dbReference type="ARBA" id="ARBA00006333"/>
    </source>
</evidence>
<dbReference type="OrthoDB" id="2861623at2759"/>
<comment type="cofactor">
    <cofactor evidence="1 4">
        <name>Mg(2+)</name>
        <dbReference type="ChEBI" id="CHEBI:18420"/>
    </cofactor>
</comment>
<evidence type="ECO:0000313" key="5">
    <source>
        <dbReference type="EMBL" id="PLB53754.1"/>
    </source>
</evidence>
<dbReference type="GO" id="GO:0010333">
    <property type="term" value="F:terpene synthase activity"/>
    <property type="evidence" value="ECO:0007669"/>
    <property type="project" value="InterPro"/>
</dbReference>
<evidence type="ECO:0000256" key="1">
    <source>
        <dbReference type="ARBA" id="ARBA00001946"/>
    </source>
</evidence>
<dbReference type="PANTHER" id="PTHR35201">
    <property type="entry name" value="TERPENE SYNTHASE"/>
    <property type="match status" value="1"/>
</dbReference>
<dbReference type="RefSeq" id="XP_024709056.1">
    <property type="nucleotide sequence ID" value="XM_024847301.1"/>
</dbReference>
<evidence type="ECO:0000256" key="3">
    <source>
        <dbReference type="ARBA" id="ARBA00022842"/>
    </source>
</evidence>